<protein>
    <submittedName>
        <fullName evidence="1">Uncharacterized protein</fullName>
    </submittedName>
</protein>
<sequence length="39" mass="4175">MRTGIIGTKIGSTTFFNEDGTVFPVTLVKIEDCIVSGVK</sequence>
<name>A0A382S0U9_9ZZZZ</name>
<evidence type="ECO:0000313" key="1">
    <source>
        <dbReference type="EMBL" id="SVD03574.1"/>
    </source>
</evidence>
<organism evidence="1">
    <name type="scientific">marine metagenome</name>
    <dbReference type="NCBI Taxonomy" id="408172"/>
    <lineage>
        <taxon>unclassified sequences</taxon>
        <taxon>metagenomes</taxon>
        <taxon>ecological metagenomes</taxon>
    </lineage>
</organism>
<gene>
    <name evidence="1" type="ORF">METZ01_LOCUS356428</name>
</gene>
<reference evidence="1" key="1">
    <citation type="submission" date="2018-05" db="EMBL/GenBank/DDBJ databases">
        <authorList>
            <person name="Lanie J.A."/>
            <person name="Ng W.-L."/>
            <person name="Kazmierczak K.M."/>
            <person name="Andrzejewski T.M."/>
            <person name="Davidsen T.M."/>
            <person name="Wayne K.J."/>
            <person name="Tettelin H."/>
            <person name="Glass J.I."/>
            <person name="Rusch D."/>
            <person name="Podicherti R."/>
            <person name="Tsui H.-C.T."/>
            <person name="Winkler M.E."/>
        </authorList>
    </citation>
    <scope>NUCLEOTIDE SEQUENCE</scope>
</reference>
<dbReference type="InterPro" id="IPR009000">
    <property type="entry name" value="Transl_B-barrel_sf"/>
</dbReference>
<dbReference type="EMBL" id="UINC01125621">
    <property type="protein sequence ID" value="SVD03574.1"/>
    <property type="molecule type" value="Genomic_DNA"/>
</dbReference>
<accession>A0A382S0U9</accession>
<dbReference type="SUPFAM" id="SSF50447">
    <property type="entry name" value="Translation proteins"/>
    <property type="match status" value="1"/>
</dbReference>
<dbReference type="Gene3D" id="2.40.30.10">
    <property type="entry name" value="Translation factors"/>
    <property type="match status" value="1"/>
</dbReference>
<proteinExistence type="predicted"/>
<dbReference type="AlphaFoldDB" id="A0A382S0U9"/>
<feature type="non-terminal residue" evidence="1">
    <location>
        <position position="39"/>
    </location>
</feature>